<dbReference type="EMBL" id="SFCI01000714">
    <property type="protein sequence ID" value="TFY78274.1"/>
    <property type="molecule type" value="Genomic_DNA"/>
</dbReference>
<keyword evidence="6" id="KW-1185">Reference proteome</keyword>
<organism evidence="5 6">
    <name type="scientific">Hericium alpestre</name>
    <dbReference type="NCBI Taxonomy" id="135208"/>
    <lineage>
        <taxon>Eukaryota</taxon>
        <taxon>Fungi</taxon>
        <taxon>Dikarya</taxon>
        <taxon>Basidiomycota</taxon>
        <taxon>Agaricomycotina</taxon>
        <taxon>Agaricomycetes</taxon>
        <taxon>Russulales</taxon>
        <taxon>Hericiaceae</taxon>
        <taxon>Hericium</taxon>
    </lineage>
</organism>
<reference evidence="5 6" key="1">
    <citation type="submission" date="2019-02" db="EMBL/GenBank/DDBJ databases">
        <title>Genome sequencing of the rare red list fungi Hericium alpestre (H. flagellum).</title>
        <authorList>
            <person name="Buettner E."/>
            <person name="Kellner H."/>
        </authorList>
    </citation>
    <scope>NUCLEOTIDE SEQUENCE [LARGE SCALE GENOMIC DNA]</scope>
    <source>
        <strain evidence="5 6">DSM 108284</strain>
    </source>
</reference>
<dbReference type="OrthoDB" id="2410195at2759"/>
<keyword evidence="3" id="KW-0949">S-adenosyl-L-methionine</keyword>
<dbReference type="STRING" id="135208.A0A4Y9ZVJ6"/>
<evidence type="ECO:0000256" key="1">
    <source>
        <dbReference type="ARBA" id="ARBA00022603"/>
    </source>
</evidence>
<dbReference type="Proteomes" id="UP000298061">
    <property type="component" value="Unassembled WGS sequence"/>
</dbReference>
<evidence type="ECO:0000259" key="4">
    <source>
        <dbReference type="Pfam" id="PF00891"/>
    </source>
</evidence>
<dbReference type="InterPro" id="IPR036388">
    <property type="entry name" value="WH-like_DNA-bd_sf"/>
</dbReference>
<name>A0A4Y9ZVJ6_9AGAM</name>
<feature type="domain" description="O-methyltransferase C-terminal" evidence="4">
    <location>
        <begin position="252"/>
        <end position="375"/>
    </location>
</feature>
<dbReference type="InterPro" id="IPR036390">
    <property type="entry name" value="WH_DNA-bd_sf"/>
</dbReference>
<dbReference type="SUPFAM" id="SSF53335">
    <property type="entry name" value="S-adenosyl-L-methionine-dependent methyltransferases"/>
    <property type="match status" value="1"/>
</dbReference>
<protein>
    <recommendedName>
        <fullName evidence="4">O-methyltransferase C-terminal domain-containing protein</fullName>
    </recommendedName>
</protein>
<evidence type="ECO:0000256" key="3">
    <source>
        <dbReference type="ARBA" id="ARBA00022691"/>
    </source>
</evidence>
<dbReference type="InterPro" id="IPR029063">
    <property type="entry name" value="SAM-dependent_MTases_sf"/>
</dbReference>
<dbReference type="InterPro" id="IPR016461">
    <property type="entry name" value="COMT-like"/>
</dbReference>
<dbReference type="SUPFAM" id="SSF46785">
    <property type="entry name" value="Winged helix' DNA-binding domain"/>
    <property type="match status" value="1"/>
</dbReference>
<dbReference type="Pfam" id="PF00891">
    <property type="entry name" value="Methyltransf_2"/>
    <property type="match status" value="1"/>
</dbReference>
<evidence type="ECO:0000256" key="2">
    <source>
        <dbReference type="ARBA" id="ARBA00022679"/>
    </source>
</evidence>
<sequence length="450" mass="49718">MPAAANESVERKNVRALIGIISTVAEDAMNTWEQESGRIPSLDKPVDDTRAVAPELLRSMRLLESACFQLCSTLMPTSLSMITRSYAPIDSACLGVASQGKVADVLDGHPKGLHVDIIAEKTQLPAEKLARVLRLLAVKHCFKEVSKDVSANNRLSHSIRSTTPLAALISTFSDICHENAWPFLYSTLADPEYGPSNSPTKTSFSWSMRKEKPDATFFGYLAERPEKSEMFGKAMTAFDAGGVQEFYPIGSLPAGATWCDVGGGQGGVLIPVANTHPTLRLTLQDQLHVIEEAKQHFAQECPGVLNEKRISFVPIDFFKEPPVPNQDVYYMRMIIHDWPDAESIQILKNVRKAMGPQSRLLIHDYVLPSLDSKAQTQHIPKPLLPTYYGAGGQRSFMMDQHAGAAELEGAHAAGLHQPRPRQRARHPHSPRRIEWHTVPEIPALEELPKA</sequence>
<dbReference type="GO" id="GO:0032259">
    <property type="term" value="P:methylation"/>
    <property type="evidence" value="ECO:0007669"/>
    <property type="project" value="UniProtKB-KW"/>
</dbReference>
<dbReference type="GO" id="GO:0008171">
    <property type="term" value="F:O-methyltransferase activity"/>
    <property type="evidence" value="ECO:0007669"/>
    <property type="project" value="InterPro"/>
</dbReference>
<dbReference type="Gene3D" id="3.40.50.150">
    <property type="entry name" value="Vaccinia Virus protein VP39"/>
    <property type="match status" value="1"/>
</dbReference>
<evidence type="ECO:0000313" key="6">
    <source>
        <dbReference type="Proteomes" id="UP000298061"/>
    </source>
</evidence>
<dbReference type="PANTHER" id="PTHR43712">
    <property type="entry name" value="PUTATIVE (AFU_ORTHOLOGUE AFUA_4G14580)-RELATED"/>
    <property type="match status" value="1"/>
</dbReference>
<proteinExistence type="predicted"/>
<evidence type="ECO:0000313" key="5">
    <source>
        <dbReference type="EMBL" id="TFY78274.1"/>
    </source>
</evidence>
<keyword evidence="2" id="KW-0808">Transferase</keyword>
<gene>
    <name evidence="5" type="ORF">EWM64_g5736</name>
</gene>
<dbReference type="AlphaFoldDB" id="A0A4Y9ZVJ6"/>
<comment type="caution">
    <text evidence="5">The sequence shown here is derived from an EMBL/GenBank/DDBJ whole genome shotgun (WGS) entry which is preliminary data.</text>
</comment>
<dbReference type="PANTHER" id="PTHR43712:SF2">
    <property type="entry name" value="O-METHYLTRANSFERASE CICE"/>
    <property type="match status" value="1"/>
</dbReference>
<dbReference type="Gene3D" id="1.10.10.10">
    <property type="entry name" value="Winged helix-like DNA-binding domain superfamily/Winged helix DNA-binding domain"/>
    <property type="match status" value="1"/>
</dbReference>
<dbReference type="InterPro" id="IPR001077">
    <property type="entry name" value="COMT_C"/>
</dbReference>
<keyword evidence="1" id="KW-0489">Methyltransferase</keyword>
<accession>A0A4Y9ZVJ6</accession>
<dbReference type="PROSITE" id="PS51683">
    <property type="entry name" value="SAM_OMT_II"/>
    <property type="match status" value="1"/>
</dbReference>